<evidence type="ECO:0000256" key="1">
    <source>
        <dbReference type="SAM" id="MobiDB-lite"/>
    </source>
</evidence>
<name>A0A6A4DUJ8_9STRA</name>
<dbReference type="AlphaFoldDB" id="A0A6A4DUJ8"/>
<dbReference type="EMBL" id="QXFT01001736">
    <property type="protein sequence ID" value="KAE9311486.1"/>
    <property type="molecule type" value="Genomic_DNA"/>
</dbReference>
<evidence type="ECO:0000313" key="3">
    <source>
        <dbReference type="Proteomes" id="UP000434957"/>
    </source>
</evidence>
<gene>
    <name evidence="2" type="ORF">PR003_g19999</name>
</gene>
<feature type="region of interest" description="Disordered" evidence="1">
    <location>
        <begin position="80"/>
        <end position="103"/>
    </location>
</feature>
<comment type="caution">
    <text evidence="2">The sequence shown here is derived from an EMBL/GenBank/DDBJ whole genome shotgun (WGS) entry which is preliminary data.</text>
</comment>
<feature type="compositionally biased region" description="Basic and acidic residues" evidence="1">
    <location>
        <begin position="82"/>
        <end position="96"/>
    </location>
</feature>
<sequence length="103" mass="11724">MSFLVGEVDTISTLEELVTFIDAWDVDNSNSVGDVTSSESENDSSPYSKDDVESVLLDSLNDVLEEQVFCQRRNRRLRNLRKGREPNPRAHLRDFSVGKGQKY</sequence>
<organism evidence="2 3">
    <name type="scientific">Phytophthora rubi</name>
    <dbReference type="NCBI Taxonomy" id="129364"/>
    <lineage>
        <taxon>Eukaryota</taxon>
        <taxon>Sar</taxon>
        <taxon>Stramenopiles</taxon>
        <taxon>Oomycota</taxon>
        <taxon>Peronosporomycetes</taxon>
        <taxon>Peronosporales</taxon>
        <taxon>Peronosporaceae</taxon>
        <taxon>Phytophthora</taxon>
    </lineage>
</organism>
<dbReference type="Proteomes" id="UP000434957">
    <property type="component" value="Unassembled WGS sequence"/>
</dbReference>
<feature type="region of interest" description="Disordered" evidence="1">
    <location>
        <begin position="27"/>
        <end position="51"/>
    </location>
</feature>
<protein>
    <submittedName>
        <fullName evidence="2">Uncharacterized protein</fullName>
    </submittedName>
</protein>
<proteinExistence type="predicted"/>
<feature type="compositionally biased region" description="Low complexity" evidence="1">
    <location>
        <begin position="37"/>
        <end position="47"/>
    </location>
</feature>
<evidence type="ECO:0000313" key="2">
    <source>
        <dbReference type="EMBL" id="KAE9311486.1"/>
    </source>
</evidence>
<accession>A0A6A4DUJ8</accession>
<reference evidence="2 3" key="1">
    <citation type="submission" date="2018-08" db="EMBL/GenBank/DDBJ databases">
        <title>Genomic investigation of the strawberry pathogen Phytophthora fragariae indicates pathogenicity is determined by transcriptional variation in three key races.</title>
        <authorList>
            <person name="Adams T.M."/>
            <person name="Armitage A.D."/>
            <person name="Sobczyk M.K."/>
            <person name="Bates H.J."/>
            <person name="Dunwell J.M."/>
            <person name="Nellist C.F."/>
            <person name="Harrison R.J."/>
        </authorList>
    </citation>
    <scope>NUCLEOTIDE SEQUENCE [LARGE SCALE GENOMIC DNA]</scope>
    <source>
        <strain evidence="2 3">SCRP333</strain>
    </source>
</reference>
<feature type="compositionally biased region" description="Polar residues" evidence="1">
    <location>
        <begin position="27"/>
        <end position="36"/>
    </location>
</feature>
<keyword evidence="3" id="KW-1185">Reference proteome</keyword>